<evidence type="ECO:0008006" key="3">
    <source>
        <dbReference type="Google" id="ProtNLM"/>
    </source>
</evidence>
<dbReference type="AlphaFoldDB" id="A0A4Y7SSY5"/>
<organism evidence="1 2">
    <name type="scientific">Coprinellus micaceus</name>
    <name type="common">Glistening ink-cap mushroom</name>
    <name type="synonym">Coprinus micaceus</name>
    <dbReference type="NCBI Taxonomy" id="71717"/>
    <lineage>
        <taxon>Eukaryota</taxon>
        <taxon>Fungi</taxon>
        <taxon>Dikarya</taxon>
        <taxon>Basidiomycota</taxon>
        <taxon>Agaricomycotina</taxon>
        <taxon>Agaricomycetes</taxon>
        <taxon>Agaricomycetidae</taxon>
        <taxon>Agaricales</taxon>
        <taxon>Agaricineae</taxon>
        <taxon>Psathyrellaceae</taxon>
        <taxon>Coprinellus</taxon>
    </lineage>
</organism>
<proteinExistence type="predicted"/>
<accession>A0A4Y7SSY5</accession>
<evidence type="ECO:0000313" key="1">
    <source>
        <dbReference type="EMBL" id="TEB24912.1"/>
    </source>
</evidence>
<evidence type="ECO:0000313" key="2">
    <source>
        <dbReference type="Proteomes" id="UP000298030"/>
    </source>
</evidence>
<gene>
    <name evidence="1" type="ORF">FA13DRAFT_1796919</name>
</gene>
<reference evidence="1 2" key="1">
    <citation type="journal article" date="2019" name="Nat. Ecol. Evol.">
        <title>Megaphylogeny resolves global patterns of mushroom evolution.</title>
        <authorList>
            <person name="Varga T."/>
            <person name="Krizsan K."/>
            <person name="Foldi C."/>
            <person name="Dima B."/>
            <person name="Sanchez-Garcia M."/>
            <person name="Sanchez-Ramirez S."/>
            <person name="Szollosi G.J."/>
            <person name="Szarkandi J.G."/>
            <person name="Papp V."/>
            <person name="Albert L."/>
            <person name="Andreopoulos W."/>
            <person name="Angelini C."/>
            <person name="Antonin V."/>
            <person name="Barry K.W."/>
            <person name="Bougher N.L."/>
            <person name="Buchanan P."/>
            <person name="Buyck B."/>
            <person name="Bense V."/>
            <person name="Catcheside P."/>
            <person name="Chovatia M."/>
            <person name="Cooper J."/>
            <person name="Damon W."/>
            <person name="Desjardin D."/>
            <person name="Finy P."/>
            <person name="Geml J."/>
            <person name="Haridas S."/>
            <person name="Hughes K."/>
            <person name="Justo A."/>
            <person name="Karasinski D."/>
            <person name="Kautmanova I."/>
            <person name="Kiss B."/>
            <person name="Kocsube S."/>
            <person name="Kotiranta H."/>
            <person name="LaButti K.M."/>
            <person name="Lechner B.E."/>
            <person name="Liimatainen K."/>
            <person name="Lipzen A."/>
            <person name="Lukacs Z."/>
            <person name="Mihaltcheva S."/>
            <person name="Morgado L.N."/>
            <person name="Niskanen T."/>
            <person name="Noordeloos M.E."/>
            <person name="Ohm R.A."/>
            <person name="Ortiz-Santana B."/>
            <person name="Ovrebo C."/>
            <person name="Racz N."/>
            <person name="Riley R."/>
            <person name="Savchenko A."/>
            <person name="Shiryaev A."/>
            <person name="Soop K."/>
            <person name="Spirin V."/>
            <person name="Szebenyi C."/>
            <person name="Tomsovsky M."/>
            <person name="Tulloss R.E."/>
            <person name="Uehling J."/>
            <person name="Grigoriev I.V."/>
            <person name="Vagvolgyi C."/>
            <person name="Papp T."/>
            <person name="Martin F.M."/>
            <person name="Miettinen O."/>
            <person name="Hibbett D.S."/>
            <person name="Nagy L.G."/>
        </authorList>
    </citation>
    <scope>NUCLEOTIDE SEQUENCE [LARGE SCALE GENOMIC DNA]</scope>
    <source>
        <strain evidence="1 2">FP101781</strain>
    </source>
</reference>
<dbReference type="EMBL" id="QPFP01000062">
    <property type="protein sequence ID" value="TEB24912.1"/>
    <property type="molecule type" value="Genomic_DNA"/>
</dbReference>
<sequence>MSNSSTRELYVTPAQRIETYPIDRSVKHLIIDGNVFVEDLLLDYRRCRTLENILSTAKSLTILHLTRSACYFENAIEMEVFFHAMLDMRAVKRISITKFTLPDSRYPPDTPVCVTTYGRIPIRKFHVDTTHGASLSFLLNCFEPQKLSLSWCEFVDYLPECDRLSLSRITPSEGLLDILVEWNGSELTIDNCSFLDKDFVRELKRVMVDTDEPIWPNAKVLFVGYSYTVCQRIYEMVDLRSQL</sequence>
<dbReference type="Proteomes" id="UP000298030">
    <property type="component" value="Unassembled WGS sequence"/>
</dbReference>
<name>A0A4Y7SSY5_COPMI</name>
<protein>
    <recommendedName>
        <fullName evidence="3">F-box domain-containing protein</fullName>
    </recommendedName>
</protein>
<keyword evidence="2" id="KW-1185">Reference proteome</keyword>
<comment type="caution">
    <text evidence="1">The sequence shown here is derived from an EMBL/GenBank/DDBJ whole genome shotgun (WGS) entry which is preliminary data.</text>
</comment>